<comment type="caution">
    <text evidence="2">The sequence shown here is derived from an EMBL/GenBank/DDBJ whole genome shotgun (WGS) entry which is preliminary data.</text>
</comment>
<accession>A0A9Q0XAP2</accession>
<gene>
    <name evidence="2" type="ORF">JRQ81_008685</name>
</gene>
<dbReference type="PANTHER" id="PTHR23347">
    <property type="entry name" value="COLORECTAL MUTANT CANCER PROTEIN MCC PROTEIN -RELATED"/>
    <property type="match status" value="1"/>
</dbReference>
<proteinExistence type="predicted"/>
<sequence length="138" mass="15792">MMGFAGPREDFFPPPPPPRGRQICPVFSFFGVRSRNQELKERIRSLLADLEERTHESKAQEIQQVELTWDFFKAHRALVLAFLNAQKKQTSQQCRLEAQAGHMGQRQAQQLEKLRQALRELEGRREGRGGGPPNGQPS</sequence>
<dbReference type="AlphaFoldDB" id="A0A9Q0XAP2"/>
<keyword evidence="1" id="KW-0175">Coiled coil</keyword>
<evidence type="ECO:0000256" key="1">
    <source>
        <dbReference type="SAM" id="Coils"/>
    </source>
</evidence>
<dbReference type="InterPro" id="IPR040171">
    <property type="entry name" value="USBP1-like"/>
</dbReference>
<dbReference type="OrthoDB" id="6256369at2759"/>
<dbReference type="Proteomes" id="UP001142489">
    <property type="component" value="Unassembled WGS sequence"/>
</dbReference>
<dbReference type="EMBL" id="JAPFRF010000018">
    <property type="protein sequence ID" value="KAJ7308169.1"/>
    <property type="molecule type" value="Genomic_DNA"/>
</dbReference>
<name>A0A9Q0XAP2_9SAUR</name>
<dbReference type="PANTHER" id="PTHR23347:SF5">
    <property type="entry name" value="HARMONIN-BINDING PROTEIN USHBP1"/>
    <property type="match status" value="1"/>
</dbReference>
<organism evidence="2 3">
    <name type="scientific">Phrynocephalus forsythii</name>
    <dbReference type="NCBI Taxonomy" id="171643"/>
    <lineage>
        <taxon>Eukaryota</taxon>
        <taxon>Metazoa</taxon>
        <taxon>Chordata</taxon>
        <taxon>Craniata</taxon>
        <taxon>Vertebrata</taxon>
        <taxon>Euteleostomi</taxon>
        <taxon>Lepidosauria</taxon>
        <taxon>Squamata</taxon>
        <taxon>Bifurcata</taxon>
        <taxon>Unidentata</taxon>
        <taxon>Episquamata</taxon>
        <taxon>Toxicofera</taxon>
        <taxon>Iguania</taxon>
        <taxon>Acrodonta</taxon>
        <taxon>Agamidae</taxon>
        <taxon>Agaminae</taxon>
        <taxon>Phrynocephalus</taxon>
    </lineage>
</organism>
<feature type="coiled-coil region" evidence="1">
    <location>
        <begin position="33"/>
        <end position="60"/>
    </location>
</feature>
<reference evidence="2" key="1">
    <citation type="journal article" date="2023" name="DNA Res.">
        <title>Chromosome-level genome assembly of Phrynocephalus forsythii using third-generation DNA sequencing and Hi-C analysis.</title>
        <authorList>
            <person name="Qi Y."/>
            <person name="Zhao W."/>
            <person name="Zhao Y."/>
            <person name="Niu C."/>
            <person name="Cao S."/>
            <person name="Zhang Y."/>
        </authorList>
    </citation>
    <scope>NUCLEOTIDE SEQUENCE</scope>
    <source>
        <tissue evidence="2">Muscle</tissue>
    </source>
</reference>
<evidence type="ECO:0000313" key="3">
    <source>
        <dbReference type="Proteomes" id="UP001142489"/>
    </source>
</evidence>
<keyword evidence="3" id="KW-1185">Reference proteome</keyword>
<protein>
    <submittedName>
        <fullName evidence="2">Uncharacterized protein</fullName>
    </submittedName>
</protein>
<evidence type="ECO:0000313" key="2">
    <source>
        <dbReference type="EMBL" id="KAJ7308169.1"/>
    </source>
</evidence>